<name>H2ZPH7_CIOSA</name>
<reference evidence="2" key="3">
    <citation type="submission" date="2025-09" db="UniProtKB">
        <authorList>
            <consortium name="Ensembl"/>
        </authorList>
    </citation>
    <scope>IDENTIFICATION</scope>
</reference>
<proteinExistence type="predicted"/>
<sequence length="159" mass="17388">MATASLWNLLDIGNVTRIIQSTSKLLSEQTSITRMFHESLDHHSPVEGSGAEETSDDLERKLTSIVETDEENCDGIEEVIIVQGTDDFDDDSTQLSVDHDDHATMGTTENVQSDPISHQQHENKQMAGLAKVMCERLVQAALSAGAIENISVAIVLLKK</sequence>
<feature type="region of interest" description="Disordered" evidence="1">
    <location>
        <begin position="40"/>
        <end position="67"/>
    </location>
</feature>
<reference evidence="3" key="1">
    <citation type="submission" date="2003-08" db="EMBL/GenBank/DDBJ databases">
        <authorList>
            <person name="Birren B."/>
            <person name="Nusbaum C."/>
            <person name="Abebe A."/>
            <person name="Abouelleil A."/>
            <person name="Adekoya E."/>
            <person name="Ait-zahra M."/>
            <person name="Allen N."/>
            <person name="Allen T."/>
            <person name="An P."/>
            <person name="Anderson M."/>
            <person name="Anderson S."/>
            <person name="Arachchi H."/>
            <person name="Armbruster J."/>
            <person name="Bachantsang P."/>
            <person name="Baldwin J."/>
            <person name="Barry A."/>
            <person name="Bayul T."/>
            <person name="Blitshsteyn B."/>
            <person name="Bloom T."/>
            <person name="Blye J."/>
            <person name="Boguslavskiy L."/>
            <person name="Borowsky M."/>
            <person name="Boukhgalter B."/>
            <person name="Brunache A."/>
            <person name="Butler J."/>
            <person name="Calixte N."/>
            <person name="Calvo S."/>
            <person name="Camarata J."/>
            <person name="Campo K."/>
            <person name="Chang J."/>
            <person name="Cheshatsang Y."/>
            <person name="Citroen M."/>
            <person name="Collymore A."/>
            <person name="Considine T."/>
            <person name="Cook A."/>
            <person name="Cooke P."/>
            <person name="Corum B."/>
            <person name="Cuomo C."/>
            <person name="David R."/>
            <person name="Dawoe T."/>
            <person name="Degray S."/>
            <person name="Dodge S."/>
            <person name="Dooley K."/>
            <person name="Dorje P."/>
            <person name="Dorjee K."/>
            <person name="Dorris L."/>
            <person name="Duffey N."/>
            <person name="Dupes A."/>
            <person name="Elkins T."/>
            <person name="Engels R."/>
            <person name="Erickson J."/>
            <person name="Farina A."/>
            <person name="Faro S."/>
            <person name="Ferreira P."/>
            <person name="Fischer H."/>
            <person name="Fitzgerald M."/>
            <person name="Foley K."/>
            <person name="Gage D."/>
            <person name="Galagan J."/>
            <person name="Gearin G."/>
            <person name="Gnerre S."/>
            <person name="Gnirke A."/>
            <person name="Goyette A."/>
            <person name="Graham J."/>
            <person name="Grandbois E."/>
            <person name="Gyaltsen K."/>
            <person name="Hafez N."/>
            <person name="Hagopian D."/>
            <person name="Hagos B."/>
            <person name="Hall J."/>
            <person name="Hatcher B."/>
            <person name="Heller A."/>
            <person name="Higgins H."/>
            <person name="Honan T."/>
            <person name="Horn A."/>
            <person name="Houde N."/>
            <person name="Hughes L."/>
            <person name="Hulme W."/>
            <person name="Husby E."/>
            <person name="Iliev I."/>
            <person name="Jaffe D."/>
            <person name="Jones C."/>
            <person name="Kamal M."/>
            <person name="Kamat A."/>
            <person name="Kamvysselis M."/>
            <person name="Karlsson E."/>
            <person name="Kells C."/>
            <person name="Kieu A."/>
            <person name="Kisner P."/>
            <person name="Kodira C."/>
            <person name="Kulbokas E."/>
            <person name="Labutti K."/>
            <person name="Lama D."/>
            <person name="Landers T."/>
            <person name="Leger J."/>
            <person name="Levine S."/>
            <person name="Lewis D."/>
            <person name="Lewis T."/>
            <person name="Lindblad-toh K."/>
            <person name="Liu X."/>
            <person name="Lokyitsang T."/>
            <person name="Lokyitsang Y."/>
            <person name="Lucien O."/>
            <person name="Lui A."/>
            <person name="Ma L.J."/>
            <person name="Mabbitt R."/>
            <person name="Macdonald J."/>
            <person name="Maclean C."/>
            <person name="Major J."/>
            <person name="Manning J."/>
            <person name="Marabella R."/>
            <person name="Maru K."/>
            <person name="Matthews C."/>
            <person name="Mauceli E."/>
            <person name="Mccarthy M."/>
            <person name="Mcdonough S."/>
            <person name="Mcghee T."/>
            <person name="Meldrim J."/>
            <person name="Meneus L."/>
            <person name="Mesirov J."/>
            <person name="Mihalev A."/>
            <person name="Mihova T."/>
            <person name="Mikkelsen T."/>
            <person name="Mlenga V."/>
            <person name="Moru K."/>
            <person name="Mozes J."/>
            <person name="Mulrain L."/>
            <person name="Munson G."/>
            <person name="Naylor J."/>
            <person name="Newes C."/>
            <person name="Nguyen C."/>
            <person name="Nguyen N."/>
            <person name="Nguyen T."/>
            <person name="Nicol R."/>
            <person name="Nielsen C."/>
            <person name="Nizzari M."/>
            <person name="Norbu C."/>
            <person name="Norbu N."/>
            <person name="O'donnell P."/>
            <person name="Okoawo O."/>
            <person name="O'leary S."/>
            <person name="Omotosho B."/>
            <person name="O'neill K."/>
            <person name="Osman S."/>
            <person name="Parker S."/>
            <person name="Perrin D."/>
            <person name="Phunkhang P."/>
            <person name="Piqani B."/>
            <person name="Purcell S."/>
            <person name="Rachupka T."/>
            <person name="Ramasamy U."/>
            <person name="Rameau R."/>
            <person name="Ray V."/>
            <person name="Raymond C."/>
            <person name="Retta R."/>
            <person name="Richardson S."/>
            <person name="Rise C."/>
            <person name="Rodriguez J."/>
            <person name="Rogers J."/>
            <person name="Rogov P."/>
            <person name="Rutman M."/>
            <person name="Schupbach R."/>
            <person name="Seaman C."/>
            <person name="Settipalli S."/>
            <person name="Sharpe T."/>
            <person name="Sheridan J."/>
            <person name="Sherpa N."/>
            <person name="Shi J."/>
            <person name="Smirnov S."/>
            <person name="Smith C."/>
            <person name="Sougnez C."/>
            <person name="Spencer B."/>
            <person name="Stalker J."/>
            <person name="Stange-thomann N."/>
            <person name="Stavropoulos S."/>
            <person name="Stetson K."/>
            <person name="Stone C."/>
            <person name="Stone S."/>
            <person name="Stubbs M."/>
            <person name="Talamas J."/>
            <person name="Tchuinga P."/>
            <person name="Tenzing P."/>
            <person name="Tesfaye S."/>
            <person name="Theodore J."/>
            <person name="Thoulutsang Y."/>
            <person name="Topham K."/>
            <person name="Towey S."/>
            <person name="Tsamla T."/>
            <person name="Tsomo N."/>
            <person name="Vallee D."/>
            <person name="Vassiliev H."/>
            <person name="Venkataraman V."/>
            <person name="Vinson J."/>
            <person name="Vo A."/>
            <person name="Wade C."/>
            <person name="Wang S."/>
            <person name="Wangchuk T."/>
            <person name="Wangdi T."/>
            <person name="Whittaker C."/>
            <person name="Wilkinson J."/>
            <person name="Wu Y."/>
            <person name="Wyman D."/>
            <person name="Yadav S."/>
            <person name="Yang S."/>
            <person name="Yang X."/>
            <person name="Yeager S."/>
            <person name="Yee E."/>
            <person name="Young G."/>
            <person name="Zainoun J."/>
            <person name="Zembeck L."/>
            <person name="Zimmer A."/>
            <person name="Zody M."/>
            <person name="Lander E."/>
        </authorList>
    </citation>
    <scope>NUCLEOTIDE SEQUENCE [LARGE SCALE GENOMIC DNA]</scope>
</reference>
<dbReference type="AlphaFoldDB" id="H2ZPH7"/>
<dbReference type="Proteomes" id="UP000007875">
    <property type="component" value="Unassembled WGS sequence"/>
</dbReference>
<evidence type="ECO:0000313" key="3">
    <source>
        <dbReference type="Proteomes" id="UP000007875"/>
    </source>
</evidence>
<feature type="compositionally biased region" description="Polar residues" evidence="1">
    <location>
        <begin position="105"/>
        <end position="118"/>
    </location>
</feature>
<dbReference type="InParanoid" id="H2ZPH7"/>
<protein>
    <submittedName>
        <fullName evidence="2">Uncharacterized protein</fullName>
    </submittedName>
</protein>
<dbReference type="GeneTree" id="ENSGT00660000097394"/>
<feature type="region of interest" description="Disordered" evidence="1">
    <location>
        <begin position="104"/>
        <end position="124"/>
    </location>
</feature>
<accession>H2ZPH7</accession>
<dbReference type="HOGENOM" id="CLU_140419_0_0_1"/>
<dbReference type="InterPro" id="IPR036457">
    <property type="entry name" value="PPM-type-like_dom_sf"/>
</dbReference>
<dbReference type="OMA" id="HENKQMA"/>
<keyword evidence="3" id="KW-1185">Reference proteome</keyword>
<evidence type="ECO:0000313" key="2">
    <source>
        <dbReference type="Ensembl" id="ENSCSAVP00000019493.1"/>
    </source>
</evidence>
<dbReference type="Ensembl" id="ENSCSAVT00000019703.1">
    <property type="protein sequence ID" value="ENSCSAVP00000019493.1"/>
    <property type="gene ID" value="ENSCSAVG00000011423.1"/>
</dbReference>
<reference evidence="2" key="2">
    <citation type="submission" date="2025-08" db="UniProtKB">
        <authorList>
            <consortium name="Ensembl"/>
        </authorList>
    </citation>
    <scope>IDENTIFICATION</scope>
</reference>
<evidence type="ECO:0000256" key="1">
    <source>
        <dbReference type="SAM" id="MobiDB-lite"/>
    </source>
</evidence>
<organism evidence="2 3">
    <name type="scientific">Ciona savignyi</name>
    <name type="common">Pacific transparent sea squirt</name>
    <dbReference type="NCBI Taxonomy" id="51511"/>
    <lineage>
        <taxon>Eukaryota</taxon>
        <taxon>Metazoa</taxon>
        <taxon>Chordata</taxon>
        <taxon>Tunicata</taxon>
        <taxon>Ascidiacea</taxon>
        <taxon>Phlebobranchia</taxon>
        <taxon>Cionidae</taxon>
        <taxon>Ciona</taxon>
    </lineage>
</organism>
<dbReference type="SUPFAM" id="SSF81606">
    <property type="entry name" value="PP2C-like"/>
    <property type="match status" value="1"/>
</dbReference>